<gene>
    <name evidence="1" type="ORF">C5167_025620</name>
</gene>
<proteinExistence type="predicted"/>
<evidence type="ECO:0000313" key="2">
    <source>
        <dbReference type="Proteomes" id="UP000316621"/>
    </source>
</evidence>
<dbReference type="Gramene" id="RZC63758">
    <property type="protein sequence ID" value="RZC63758"/>
    <property type="gene ID" value="C5167_025620"/>
</dbReference>
<accession>A0A4Y7JVG7</accession>
<organism evidence="1 2">
    <name type="scientific">Papaver somniferum</name>
    <name type="common">Opium poppy</name>
    <dbReference type="NCBI Taxonomy" id="3469"/>
    <lineage>
        <taxon>Eukaryota</taxon>
        <taxon>Viridiplantae</taxon>
        <taxon>Streptophyta</taxon>
        <taxon>Embryophyta</taxon>
        <taxon>Tracheophyta</taxon>
        <taxon>Spermatophyta</taxon>
        <taxon>Magnoliopsida</taxon>
        <taxon>Ranunculales</taxon>
        <taxon>Papaveraceae</taxon>
        <taxon>Papaveroideae</taxon>
        <taxon>Papaver</taxon>
    </lineage>
</organism>
<reference evidence="1 2" key="1">
    <citation type="journal article" date="2018" name="Science">
        <title>The opium poppy genome and morphinan production.</title>
        <authorList>
            <person name="Guo L."/>
            <person name="Winzer T."/>
            <person name="Yang X."/>
            <person name="Li Y."/>
            <person name="Ning Z."/>
            <person name="He Z."/>
            <person name="Teodor R."/>
            <person name="Lu Y."/>
            <person name="Bowser T.A."/>
            <person name="Graham I.A."/>
            <person name="Ye K."/>
        </authorList>
    </citation>
    <scope>NUCLEOTIDE SEQUENCE [LARGE SCALE GENOMIC DNA]</scope>
    <source>
        <strain evidence="2">cv. HN1</strain>
        <tissue evidence="1">Leaves</tissue>
    </source>
</reference>
<name>A0A4Y7JVG7_PAPSO</name>
<sequence length="83" mass="8885">MGVLATNDAEVDLFNLSDDVSISLYTMAARSSQLVQSSNGLAMGGLCTGLPCHHIIITGPSIVITIRIRSINARDQLYVHINT</sequence>
<keyword evidence="2" id="KW-1185">Reference proteome</keyword>
<dbReference type="EMBL" id="CM010719">
    <property type="protein sequence ID" value="RZC63758.1"/>
    <property type="molecule type" value="Genomic_DNA"/>
</dbReference>
<dbReference type="Proteomes" id="UP000316621">
    <property type="component" value="Chromosome 5"/>
</dbReference>
<dbReference type="AlphaFoldDB" id="A0A4Y7JVG7"/>
<protein>
    <submittedName>
        <fullName evidence="1">Uncharacterized protein</fullName>
    </submittedName>
</protein>
<evidence type="ECO:0000313" key="1">
    <source>
        <dbReference type="EMBL" id="RZC63758.1"/>
    </source>
</evidence>